<sequence length="213" mass="24071">MADALRERTARLLTDCLEYCAREPGTAAGAQSTPEAAVLRCVAAQIQQRNQLPPYRGFRGDRVELVAQMAQAILGDRHVPSWGRVAALVTFAGTLLETPPPGTYRKRKRGYKLDLKEWKAGVDQDCQRLVALLCAWLTRRHRAWLEALYGWESAAGRREPRRTGRPGPRDASPDGFCGFFTPALLPFWRRLLVQFLLSCFSASILFYFWTKLS</sequence>
<evidence type="ECO:0000256" key="6">
    <source>
        <dbReference type="ARBA" id="ARBA00023136"/>
    </source>
</evidence>
<dbReference type="Proteomes" id="UP000694910">
    <property type="component" value="Unplaced"/>
</dbReference>
<dbReference type="GeneID" id="101406768"/>
<dbReference type="SUPFAM" id="SSF56854">
    <property type="entry name" value="Bcl-2 inhibitors of programmed cell death"/>
    <property type="match status" value="1"/>
</dbReference>
<evidence type="ECO:0000256" key="4">
    <source>
        <dbReference type="ARBA" id="ARBA00022703"/>
    </source>
</evidence>
<dbReference type="PROSITE" id="PS50062">
    <property type="entry name" value="BCL2_FAMILY"/>
    <property type="match status" value="1"/>
</dbReference>
<gene>
    <name evidence="10" type="primary">LOC101406768</name>
</gene>
<comment type="subcellular location">
    <subcellularLocation>
        <location evidence="1">Endomembrane system</location>
    </subcellularLocation>
</comment>
<keyword evidence="3 7" id="KW-0812">Transmembrane</keyword>
<evidence type="ECO:0000256" key="2">
    <source>
        <dbReference type="ARBA" id="ARBA00009458"/>
    </source>
</evidence>
<proteinExistence type="inferred from homology"/>
<keyword evidence="4" id="KW-0053">Apoptosis</keyword>
<dbReference type="SMART" id="SM00337">
    <property type="entry name" value="BCL"/>
    <property type="match status" value="1"/>
</dbReference>
<comment type="similarity">
    <text evidence="2">Belongs to the Bcl-2 family.</text>
</comment>
<dbReference type="PANTHER" id="PTHR11256">
    <property type="entry name" value="BCL-2 RELATED"/>
    <property type="match status" value="1"/>
</dbReference>
<feature type="transmembrane region" description="Helical" evidence="7">
    <location>
        <begin position="191"/>
        <end position="209"/>
    </location>
</feature>
<organism evidence="9 10">
    <name type="scientific">Ceratotherium simum simum</name>
    <name type="common">Southern white rhinoceros</name>
    <dbReference type="NCBI Taxonomy" id="73337"/>
    <lineage>
        <taxon>Eukaryota</taxon>
        <taxon>Metazoa</taxon>
        <taxon>Chordata</taxon>
        <taxon>Craniata</taxon>
        <taxon>Vertebrata</taxon>
        <taxon>Euteleostomi</taxon>
        <taxon>Mammalia</taxon>
        <taxon>Eutheria</taxon>
        <taxon>Laurasiatheria</taxon>
        <taxon>Perissodactyla</taxon>
        <taxon>Rhinocerotidae</taxon>
        <taxon>Ceratotherium</taxon>
    </lineage>
</organism>
<keyword evidence="6 7" id="KW-0472">Membrane</keyword>
<evidence type="ECO:0000259" key="8">
    <source>
        <dbReference type="SMART" id="SM00337"/>
    </source>
</evidence>
<dbReference type="PANTHER" id="PTHR11256:SF47">
    <property type="entry name" value="BCL-2-LIKE PROTEIN 10"/>
    <property type="match status" value="1"/>
</dbReference>
<keyword evidence="9" id="KW-1185">Reference proteome</keyword>
<feature type="domain" description="Bcl-2 Bcl-2 homology region 1-3" evidence="8">
    <location>
        <begin position="39"/>
        <end position="151"/>
    </location>
</feature>
<dbReference type="RefSeq" id="XP_004422061.2">
    <property type="nucleotide sequence ID" value="XM_004422004.2"/>
</dbReference>
<name>A0ABM0H8Y4_CERSS</name>
<keyword evidence="5 7" id="KW-1133">Transmembrane helix</keyword>
<dbReference type="InterPro" id="IPR046371">
    <property type="entry name" value="Bcl-2_BH1-3"/>
</dbReference>
<protein>
    <submittedName>
        <fullName evidence="10">Bcl-2-like protein 10</fullName>
    </submittedName>
</protein>
<evidence type="ECO:0000256" key="3">
    <source>
        <dbReference type="ARBA" id="ARBA00022692"/>
    </source>
</evidence>
<evidence type="ECO:0000256" key="1">
    <source>
        <dbReference type="ARBA" id="ARBA00004308"/>
    </source>
</evidence>
<evidence type="ECO:0000313" key="10">
    <source>
        <dbReference type="RefSeq" id="XP_004422061.2"/>
    </source>
</evidence>
<evidence type="ECO:0000256" key="5">
    <source>
        <dbReference type="ARBA" id="ARBA00022989"/>
    </source>
</evidence>
<evidence type="ECO:0000313" key="9">
    <source>
        <dbReference type="Proteomes" id="UP000694910"/>
    </source>
</evidence>
<dbReference type="InterPro" id="IPR026298">
    <property type="entry name" value="Bcl-2_fam"/>
</dbReference>
<reference evidence="10" key="1">
    <citation type="submission" date="2025-08" db="UniProtKB">
        <authorList>
            <consortium name="RefSeq"/>
        </authorList>
    </citation>
    <scope>IDENTIFICATION</scope>
</reference>
<evidence type="ECO:0000256" key="7">
    <source>
        <dbReference type="SAM" id="Phobius"/>
    </source>
</evidence>
<accession>A0ABM0H8Y4</accession>
<dbReference type="Pfam" id="PF00452">
    <property type="entry name" value="Bcl-2"/>
    <property type="match status" value="1"/>
</dbReference>
<dbReference type="Gene3D" id="1.10.437.10">
    <property type="entry name" value="Blc2-like"/>
    <property type="match status" value="1"/>
</dbReference>
<dbReference type="InterPro" id="IPR002475">
    <property type="entry name" value="Bcl2-like"/>
</dbReference>
<dbReference type="InterPro" id="IPR036834">
    <property type="entry name" value="Bcl-2-like_sf"/>
</dbReference>